<dbReference type="PANTHER" id="PTHR24305:SF166">
    <property type="entry name" value="CYTOCHROME P450 12A4, MITOCHONDRIAL-RELATED"/>
    <property type="match status" value="1"/>
</dbReference>
<dbReference type="AlphaFoldDB" id="A0AAD5VUK8"/>
<dbReference type="PANTHER" id="PTHR24305">
    <property type="entry name" value="CYTOCHROME P450"/>
    <property type="match status" value="1"/>
</dbReference>
<keyword evidence="7 13" id="KW-0479">Metal-binding</keyword>
<evidence type="ECO:0000313" key="16">
    <source>
        <dbReference type="Proteomes" id="UP001213000"/>
    </source>
</evidence>
<evidence type="ECO:0000256" key="10">
    <source>
        <dbReference type="ARBA" id="ARBA00023004"/>
    </source>
</evidence>
<evidence type="ECO:0000256" key="8">
    <source>
        <dbReference type="ARBA" id="ARBA00022989"/>
    </source>
</evidence>
<evidence type="ECO:0000256" key="11">
    <source>
        <dbReference type="ARBA" id="ARBA00023033"/>
    </source>
</evidence>
<dbReference type="InterPro" id="IPR002401">
    <property type="entry name" value="Cyt_P450_E_grp-I"/>
</dbReference>
<dbReference type="SUPFAM" id="SSF48264">
    <property type="entry name" value="Cytochrome P450"/>
    <property type="match status" value="1"/>
</dbReference>
<evidence type="ECO:0000256" key="13">
    <source>
        <dbReference type="PIRSR" id="PIRSR602401-1"/>
    </source>
</evidence>
<dbReference type="InterPro" id="IPR036396">
    <property type="entry name" value="Cyt_P450_sf"/>
</dbReference>
<name>A0AAD5VUK8_9AGAR</name>
<dbReference type="GO" id="GO:0005506">
    <property type="term" value="F:iron ion binding"/>
    <property type="evidence" value="ECO:0007669"/>
    <property type="project" value="InterPro"/>
</dbReference>
<dbReference type="GO" id="GO:0016705">
    <property type="term" value="F:oxidoreductase activity, acting on paired donors, with incorporation or reduction of molecular oxygen"/>
    <property type="evidence" value="ECO:0007669"/>
    <property type="project" value="InterPro"/>
</dbReference>
<evidence type="ECO:0000256" key="6">
    <source>
        <dbReference type="ARBA" id="ARBA00022692"/>
    </source>
</evidence>
<keyword evidence="12" id="KW-0472">Membrane</keyword>
<comment type="cofactor">
    <cofactor evidence="1 13">
        <name>heme</name>
        <dbReference type="ChEBI" id="CHEBI:30413"/>
    </cofactor>
</comment>
<keyword evidence="9 14" id="KW-0560">Oxidoreductase</keyword>
<accession>A0AAD5VUK8</accession>
<proteinExistence type="inferred from homology"/>
<dbReference type="InterPro" id="IPR017972">
    <property type="entry name" value="Cyt_P450_CS"/>
</dbReference>
<feature type="binding site" description="axial binding residue" evidence="13">
    <location>
        <position position="467"/>
    </location>
    <ligand>
        <name>heme</name>
        <dbReference type="ChEBI" id="CHEBI:30413"/>
    </ligand>
    <ligandPart>
        <name>Fe</name>
        <dbReference type="ChEBI" id="CHEBI:18248"/>
    </ligandPart>
</feature>
<evidence type="ECO:0000256" key="12">
    <source>
        <dbReference type="ARBA" id="ARBA00023136"/>
    </source>
</evidence>
<keyword evidence="11 14" id="KW-0503">Monooxygenase</keyword>
<evidence type="ECO:0000256" key="7">
    <source>
        <dbReference type="ARBA" id="ARBA00022723"/>
    </source>
</evidence>
<evidence type="ECO:0000256" key="14">
    <source>
        <dbReference type="RuleBase" id="RU000461"/>
    </source>
</evidence>
<keyword evidence="8" id="KW-1133">Transmembrane helix</keyword>
<evidence type="ECO:0000256" key="5">
    <source>
        <dbReference type="ARBA" id="ARBA00022617"/>
    </source>
</evidence>
<dbReference type="GO" id="GO:0016020">
    <property type="term" value="C:membrane"/>
    <property type="evidence" value="ECO:0007669"/>
    <property type="project" value="UniProtKB-SubCell"/>
</dbReference>
<dbReference type="Pfam" id="PF00067">
    <property type="entry name" value="p450"/>
    <property type="match status" value="1"/>
</dbReference>
<keyword evidence="16" id="KW-1185">Reference proteome</keyword>
<dbReference type="EMBL" id="JANIEX010000348">
    <property type="protein sequence ID" value="KAJ3568392.1"/>
    <property type="molecule type" value="Genomic_DNA"/>
</dbReference>
<organism evidence="15 16">
    <name type="scientific">Leucocoprinus birnbaumii</name>
    <dbReference type="NCBI Taxonomy" id="56174"/>
    <lineage>
        <taxon>Eukaryota</taxon>
        <taxon>Fungi</taxon>
        <taxon>Dikarya</taxon>
        <taxon>Basidiomycota</taxon>
        <taxon>Agaricomycotina</taxon>
        <taxon>Agaricomycetes</taxon>
        <taxon>Agaricomycetidae</taxon>
        <taxon>Agaricales</taxon>
        <taxon>Agaricineae</taxon>
        <taxon>Agaricaceae</taxon>
        <taxon>Leucocoprinus</taxon>
    </lineage>
</organism>
<protein>
    <recommendedName>
        <fullName evidence="17">Cytochrome P450</fullName>
    </recommendedName>
</protein>
<evidence type="ECO:0000313" key="15">
    <source>
        <dbReference type="EMBL" id="KAJ3568392.1"/>
    </source>
</evidence>
<keyword evidence="10 13" id="KW-0408">Iron</keyword>
<dbReference type="PRINTS" id="PR00463">
    <property type="entry name" value="EP450I"/>
</dbReference>
<dbReference type="PRINTS" id="PR00385">
    <property type="entry name" value="P450"/>
</dbReference>
<keyword evidence="6" id="KW-0812">Transmembrane</keyword>
<comment type="caution">
    <text evidence="15">The sequence shown here is derived from an EMBL/GenBank/DDBJ whole genome shotgun (WGS) entry which is preliminary data.</text>
</comment>
<dbReference type="GO" id="GO:0004497">
    <property type="term" value="F:monooxygenase activity"/>
    <property type="evidence" value="ECO:0007669"/>
    <property type="project" value="UniProtKB-KW"/>
</dbReference>
<evidence type="ECO:0000256" key="2">
    <source>
        <dbReference type="ARBA" id="ARBA00004370"/>
    </source>
</evidence>
<evidence type="ECO:0000256" key="3">
    <source>
        <dbReference type="ARBA" id="ARBA00004721"/>
    </source>
</evidence>
<comment type="pathway">
    <text evidence="3">Secondary metabolite biosynthesis; terpenoid biosynthesis.</text>
</comment>
<dbReference type="InterPro" id="IPR050121">
    <property type="entry name" value="Cytochrome_P450_monoxygenase"/>
</dbReference>
<comment type="subcellular location">
    <subcellularLocation>
        <location evidence="2">Membrane</location>
    </subcellularLocation>
</comment>
<evidence type="ECO:0000256" key="1">
    <source>
        <dbReference type="ARBA" id="ARBA00001971"/>
    </source>
</evidence>
<dbReference type="Gene3D" id="1.10.630.10">
    <property type="entry name" value="Cytochrome P450"/>
    <property type="match status" value="1"/>
</dbReference>
<evidence type="ECO:0000256" key="9">
    <source>
        <dbReference type="ARBA" id="ARBA00023002"/>
    </source>
</evidence>
<sequence length="533" mass="60906">MPSHVSTAVAGILIVYMLTRLGKVSKILRSIQYHPVSFLFVGIKSGLNFLLPRRIPFINLGMNSTIDDKYTRKQTPDRFLTPPQKSGKAFGKGIDVRSFISLIPRIESTMDVADAQAIKEVARSGLFVKPMEFYEHFLFYGPNLLVSEGALWKKYRKIIGPSFSERNNHLVWNEATRLVLELMEKWGKEQTVAISDSRDITFPLTLMVFVSAGFGARSSWNDDLVSKNHVMTFQTALRVLVSGLLHKVIFPEWMSKFSRNLRDIKVAFHEIQSYMGEMIVERRHQDLQEKHDLLSDLLRAESGENSEESLSDQEILGNMFFLLVAGQDTTAHTLTCVLALLAIYQDEQDKLFHHIKTVIPDGRVPTYEDMSSLTHTQAVIFETMRLYPIIPAIARDAVKDTTMPVVGSEDETVHIQVIEGTSVILNFAALHHNPSYWEDPHEFLPERFFKSWKRDAFLPFSTGPRACLGRKFSETEAIAIITLLVSRYRVDIDDKYFEANETPLQRRTRLLRQKVMVTAGPERVSLVFHRRAV</sequence>
<evidence type="ECO:0008006" key="17">
    <source>
        <dbReference type="Google" id="ProtNLM"/>
    </source>
</evidence>
<comment type="similarity">
    <text evidence="4 14">Belongs to the cytochrome P450 family.</text>
</comment>
<dbReference type="PROSITE" id="PS00086">
    <property type="entry name" value="CYTOCHROME_P450"/>
    <property type="match status" value="1"/>
</dbReference>
<dbReference type="InterPro" id="IPR001128">
    <property type="entry name" value="Cyt_P450"/>
</dbReference>
<dbReference type="GO" id="GO:0020037">
    <property type="term" value="F:heme binding"/>
    <property type="evidence" value="ECO:0007669"/>
    <property type="project" value="InterPro"/>
</dbReference>
<gene>
    <name evidence="15" type="ORF">NP233_g5745</name>
</gene>
<dbReference type="Proteomes" id="UP001213000">
    <property type="component" value="Unassembled WGS sequence"/>
</dbReference>
<evidence type="ECO:0000256" key="4">
    <source>
        <dbReference type="ARBA" id="ARBA00010617"/>
    </source>
</evidence>
<keyword evidence="5 13" id="KW-0349">Heme</keyword>
<reference evidence="15" key="1">
    <citation type="submission" date="2022-07" db="EMBL/GenBank/DDBJ databases">
        <title>Genome Sequence of Leucocoprinus birnbaumii.</title>
        <authorList>
            <person name="Buettner E."/>
        </authorList>
    </citation>
    <scope>NUCLEOTIDE SEQUENCE</scope>
    <source>
        <strain evidence="15">VT141</strain>
    </source>
</reference>